<dbReference type="EMBL" id="LT594324">
    <property type="protein sequence ID" value="SBT42957.1"/>
    <property type="molecule type" value="Genomic_DNA"/>
</dbReference>
<evidence type="ECO:0000259" key="14">
    <source>
        <dbReference type="Pfam" id="PF02225"/>
    </source>
</evidence>
<dbReference type="InterPro" id="IPR050371">
    <property type="entry name" value="Fungal_virulence_M36"/>
</dbReference>
<dbReference type="GO" id="GO:0004222">
    <property type="term" value="F:metalloendopeptidase activity"/>
    <property type="evidence" value="ECO:0007669"/>
    <property type="project" value="InterPro"/>
</dbReference>
<dbReference type="Gene3D" id="1.10.390.10">
    <property type="entry name" value="Neutral Protease Domain 2"/>
    <property type="match status" value="1"/>
</dbReference>
<keyword evidence="7 13" id="KW-0732">Signal</keyword>
<dbReference type="InterPro" id="IPR011096">
    <property type="entry name" value="FTP_domain"/>
</dbReference>
<dbReference type="Gene3D" id="3.50.30.30">
    <property type="match status" value="1"/>
</dbReference>
<feature type="domain" description="PA" evidence="14">
    <location>
        <begin position="478"/>
        <end position="566"/>
    </location>
</feature>
<dbReference type="AlphaFoldDB" id="A0A1A8ZGL0"/>
<feature type="domain" description="FTP" evidence="15">
    <location>
        <begin position="78"/>
        <end position="127"/>
    </location>
</feature>
<keyword evidence="8" id="KW-0378">Hydrolase</keyword>
<evidence type="ECO:0000256" key="4">
    <source>
        <dbReference type="ARBA" id="ARBA00022525"/>
    </source>
</evidence>
<keyword evidence="11" id="KW-0865">Zymogen</keyword>
<keyword evidence="9" id="KW-0862">Zinc</keyword>
<keyword evidence="4" id="KW-0964">Secreted</keyword>
<evidence type="ECO:0000256" key="9">
    <source>
        <dbReference type="ARBA" id="ARBA00022833"/>
    </source>
</evidence>
<dbReference type="GO" id="GO:0006508">
    <property type="term" value="P:proteolysis"/>
    <property type="evidence" value="ECO:0007669"/>
    <property type="project" value="UniProtKB-KW"/>
</dbReference>
<feature type="compositionally biased region" description="Polar residues" evidence="12">
    <location>
        <begin position="318"/>
        <end position="348"/>
    </location>
</feature>
<evidence type="ECO:0000256" key="13">
    <source>
        <dbReference type="SAM" id="SignalP"/>
    </source>
</evidence>
<protein>
    <submittedName>
        <fullName evidence="16">PA domain-containing protein</fullName>
    </submittedName>
</protein>
<dbReference type="SUPFAM" id="SSF55486">
    <property type="entry name" value="Metalloproteases ('zincins'), catalytic domain"/>
    <property type="match status" value="1"/>
</dbReference>
<keyword evidence="17" id="KW-1185">Reference proteome</keyword>
<reference evidence="16 17" key="1">
    <citation type="submission" date="2016-06" db="EMBL/GenBank/DDBJ databases">
        <authorList>
            <person name="Kjaerup R.B."/>
            <person name="Dalgaard T.S."/>
            <person name="Juul-Madsen H.R."/>
        </authorList>
    </citation>
    <scope>NUCLEOTIDE SEQUENCE [LARGE SCALE GENOMIC DNA]</scope>
    <source>
        <strain evidence="16 17">DSM 45248</strain>
    </source>
</reference>
<dbReference type="Gene3D" id="3.10.170.10">
    <property type="match status" value="1"/>
</dbReference>
<evidence type="ECO:0000256" key="12">
    <source>
        <dbReference type="SAM" id="MobiDB-lite"/>
    </source>
</evidence>
<comment type="subcellular location">
    <subcellularLocation>
        <location evidence="2">Secreted</location>
    </subcellularLocation>
</comment>
<comment type="cofactor">
    <cofactor evidence="1">
        <name>Zn(2+)</name>
        <dbReference type="ChEBI" id="CHEBI:29105"/>
    </cofactor>
</comment>
<dbReference type="InterPro" id="IPR001842">
    <property type="entry name" value="Peptidase_M36"/>
</dbReference>
<dbReference type="InterPro" id="IPR027268">
    <property type="entry name" value="Peptidase_M4/M1_CTD_sf"/>
</dbReference>
<evidence type="ECO:0000313" key="17">
    <source>
        <dbReference type="Proteomes" id="UP000198765"/>
    </source>
</evidence>
<organism evidence="16 17">
    <name type="scientific">Micromonospora narathiwatensis</name>
    <dbReference type="NCBI Taxonomy" id="299146"/>
    <lineage>
        <taxon>Bacteria</taxon>
        <taxon>Bacillati</taxon>
        <taxon>Actinomycetota</taxon>
        <taxon>Actinomycetes</taxon>
        <taxon>Micromonosporales</taxon>
        <taxon>Micromonosporaceae</taxon>
        <taxon>Micromonospora</taxon>
    </lineage>
</organism>
<dbReference type="CDD" id="cd09596">
    <property type="entry name" value="M36"/>
    <property type="match status" value="1"/>
</dbReference>
<evidence type="ECO:0000256" key="11">
    <source>
        <dbReference type="ARBA" id="ARBA00023145"/>
    </source>
</evidence>
<keyword evidence="10" id="KW-0482">Metalloprotease</keyword>
<name>A0A1A8ZGL0_9ACTN</name>
<dbReference type="GO" id="GO:0008270">
    <property type="term" value="F:zinc ion binding"/>
    <property type="evidence" value="ECO:0007669"/>
    <property type="project" value="InterPro"/>
</dbReference>
<evidence type="ECO:0000256" key="1">
    <source>
        <dbReference type="ARBA" id="ARBA00001947"/>
    </source>
</evidence>
<proteinExistence type="inferred from homology"/>
<evidence type="ECO:0000256" key="7">
    <source>
        <dbReference type="ARBA" id="ARBA00022729"/>
    </source>
</evidence>
<dbReference type="Pfam" id="PF07504">
    <property type="entry name" value="FTP"/>
    <property type="match status" value="1"/>
</dbReference>
<dbReference type="GO" id="GO:0005615">
    <property type="term" value="C:extracellular space"/>
    <property type="evidence" value="ECO:0007669"/>
    <property type="project" value="InterPro"/>
</dbReference>
<dbReference type="NCBIfam" id="NF038114">
    <property type="entry name" value="rightmost"/>
    <property type="match status" value="1"/>
</dbReference>
<keyword evidence="6" id="KW-0479">Metal-binding</keyword>
<evidence type="ECO:0000256" key="8">
    <source>
        <dbReference type="ARBA" id="ARBA00022801"/>
    </source>
</evidence>
<evidence type="ECO:0000256" key="6">
    <source>
        <dbReference type="ARBA" id="ARBA00022723"/>
    </source>
</evidence>
<comment type="similarity">
    <text evidence="3">Belongs to the peptidase M36 family.</text>
</comment>
<feature type="compositionally biased region" description="Polar residues" evidence="12">
    <location>
        <begin position="248"/>
        <end position="275"/>
    </location>
</feature>
<dbReference type="RefSeq" id="WP_167666706.1">
    <property type="nucleotide sequence ID" value="NZ_LT594324.1"/>
</dbReference>
<sequence length="935" mass="98489">MPPYLSRGRRNAALLLSATLVASMTSLATKPAWAAPEEAPENPIFLTGPNEGAANDIAMRYLRAHPADFGVRAADVSELSVMSSYTSQHNGVTHVNLVQRHKDLDVFGAVSTVNIARDGSVIHVGDALVSDLTEKASGSASLDAVEAVEAAAEGLDLAEPKNAKVMSRNAGAAKATVVSDAGISDEPIPAKLGWQQTEDGLRLAWQLVIDDSSDDHLWNAAVDAETGELLNADDWTTHENAEEIASNLGRSATSTTPTQLSPANPGTRNPVQDGSSYRVYNAPKESPNDGPRTLVTNPADSKASPNGWHDTGTPGGKYTTTQGNNVHAYQDQDNNNAPDFGSSPNGGSNLSFDFPLDLAEHAQNYRDAATANLFYWNNVIHDVSYLYGFDEVSGNFQANKFGKGVGGDYVRAEAADGGGTNNANFSTPASGGTPRMQMYLWPGTQFGDPNQVVVDGVGSFNASWSRYSTAPTAAGLAGQFVYAGTGCTAAAYPASLPSGNWVSVVDGGTTACTYLQRTQVAESVGAKALVIAHNASGAAPVLTGAMTTAPVTIPAVAVTQANGATIKAAIAAGTVTGTVRKNPNHPGIRDGDLDAGVIIHEYTHGISTRLTGGLGVNCLSGDEQQGEGWSDYVALTMLLDPKFDTADGQRGMGPYVLFQDDRSGGGIRPRPYSRNMEIQPFTYDSIKTGGWLNNTSLAVPHGIGHGWASVLWDMTWNLIDRHGFNPNIYDGWNTGGNNLALQLVIDGLKMQGCGPGFVTSRNAIIAADAALTGGENACIIWGSFARRGLGYSAVQGTTNRNDNTEAFDTHPSCRGDFVGRSAQPALNTVIAGDAAPMKFKLAANRGLDILASNSPYSRLVDCDTLKTVNPSGPVTPRPTPVAASNPGNSKLSVNANGQYNYVWKTDPSWVGTCREFVLTLDNGFQYRTYFKLIAG</sequence>
<feature type="signal peptide" evidence="13">
    <location>
        <begin position="1"/>
        <end position="34"/>
    </location>
</feature>
<evidence type="ECO:0000256" key="10">
    <source>
        <dbReference type="ARBA" id="ARBA00023049"/>
    </source>
</evidence>
<evidence type="ECO:0000256" key="3">
    <source>
        <dbReference type="ARBA" id="ARBA00006006"/>
    </source>
</evidence>
<dbReference type="PATRIC" id="fig|299146.4.peg.1703"/>
<evidence type="ECO:0000256" key="5">
    <source>
        <dbReference type="ARBA" id="ARBA00022670"/>
    </source>
</evidence>
<dbReference type="InterPro" id="IPR003137">
    <property type="entry name" value="PA_domain"/>
</dbReference>
<accession>A0A1A8ZGL0</accession>
<dbReference type="Pfam" id="PF02128">
    <property type="entry name" value="Peptidase_M36"/>
    <property type="match status" value="1"/>
</dbReference>
<dbReference type="Pfam" id="PF02225">
    <property type="entry name" value="PA"/>
    <property type="match status" value="1"/>
</dbReference>
<feature type="chain" id="PRO_5008382647" evidence="13">
    <location>
        <begin position="35"/>
        <end position="935"/>
    </location>
</feature>
<dbReference type="PANTHER" id="PTHR33478">
    <property type="entry name" value="EXTRACELLULAR METALLOPROTEINASE MEP"/>
    <property type="match status" value="1"/>
</dbReference>
<feature type="region of interest" description="Disordered" evidence="12">
    <location>
        <begin position="247"/>
        <end position="348"/>
    </location>
</feature>
<evidence type="ECO:0000313" key="16">
    <source>
        <dbReference type="EMBL" id="SBT42957.1"/>
    </source>
</evidence>
<dbReference type="PANTHER" id="PTHR33478:SF1">
    <property type="entry name" value="EXTRACELLULAR METALLOPROTEINASE MEP"/>
    <property type="match status" value="1"/>
</dbReference>
<dbReference type="Proteomes" id="UP000198765">
    <property type="component" value="Chromosome I"/>
</dbReference>
<gene>
    <name evidence="16" type="ORF">GA0070621_1647</name>
</gene>
<evidence type="ECO:0000259" key="15">
    <source>
        <dbReference type="Pfam" id="PF07504"/>
    </source>
</evidence>
<keyword evidence="5" id="KW-0645">Protease</keyword>
<evidence type="ECO:0000256" key="2">
    <source>
        <dbReference type="ARBA" id="ARBA00004613"/>
    </source>
</evidence>